<proteinExistence type="inferred from homology"/>
<evidence type="ECO:0000256" key="10">
    <source>
        <dbReference type="ARBA" id="ARBA00023163"/>
    </source>
</evidence>
<dbReference type="Gramene" id="TVU35666">
    <property type="protein sequence ID" value="TVU35666"/>
    <property type="gene ID" value="EJB05_17567"/>
</dbReference>
<dbReference type="Gene3D" id="3.30.160.60">
    <property type="entry name" value="Classic Zinc Finger"/>
    <property type="match status" value="1"/>
</dbReference>
<feature type="compositionally biased region" description="Low complexity" evidence="13">
    <location>
        <begin position="254"/>
        <end position="265"/>
    </location>
</feature>
<evidence type="ECO:0000256" key="2">
    <source>
        <dbReference type="ARBA" id="ARBA00006673"/>
    </source>
</evidence>
<evidence type="ECO:0000256" key="13">
    <source>
        <dbReference type="SAM" id="MobiDB-lite"/>
    </source>
</evidence>
<feature type="region of interest" description="Disordered" evidence="13">
    <location>
        <begin position="103"/>
        <end position="284"/>
    </location>
</feature>
<evidence type="ECO:0000313" key="15">
    <source>
        <dbReference type="EMBL" id="TVU35666.1"/>
    </source>
</evidence>
<accession>A0A5J9VJK5</accession>
<evidence type="ECO:0000313" key="16">
    <source>
        <dbReference type="Proteomes" id="UP000324897"/>
    </source>
</evidence>
<dbReference type="Gene3D" id="2.60.120.340">
    <property type="entry name" value="Nucleoplasmin core domain"/>
    <property type="match status" value="1"/>
</dbReference>
<evidence type="ECO:0000256" key="4">
    <source>
        <dbReference type="ARBA" id="ARBA00022553"/>
    </source>
</evidence>
<keyword evidence="10" id="KW-0804">Transcription</keyword>
<comment type="subcellular location">
    <subcellularLocation>
        <location evidence="1">Nucleus</location>
        <location evidence="1">Nucleolus</location>
    </subcellularLocation>
</comment>
<evidence type="ECO:0000256" key="1">
    <source>
        <dbReference type="ARBA" id="ARBA00004604"/>
    </source>
</evidence>
<organism evidence="15 16">
    <name type="scientific">Eragrostis curvula</name>
    <name type="common">weeping love grass</name>
    <dbReference type="NCBI Taxonomy" id="38414"/>
    <lineage>
        <taxon>Eukaryota</taxon>
        <taxon>Viridiplantae</taxon>
        <taxon>Streptophyta</taxon>
        <taxon>Embryophyta</taxon>
        <taxon>Tracheophyta</taxon>
        <taxon>Spermatophyta</taxon>
        <taxon>Magnoliopsida</taxon>
        <taxon>Liliopsida</taxon>
        <taxon>Poales</taxon>
        <taxon>Poaceae</taxon>
        <taxon>PACMAD clade</taxon>
        <taxon>Chloridoideae</taxon>
        <taxon>Eragrostideae</taxon>
        <taxon>Eragrostidinae</taxon>
        <taxon>Eragrostis</taxon>
    </lineage>
</organism>
<keyword evidence="4" id="KW-0597">Phosphoprotein</keyword>
<evidence type="ECO:0000256" key="3">
    <source>
        <dbReference type="ARBA" id="ARBA00022491"/>
    </source>
</evidence>
<dbReference type="EMBL" id="RWGY01000009">
    <property type="protein sequence ID" value="TVU35666.1"/>
    <property type="molecule type" value="Genomic_DNA"/>
</dbReference>
<feature type="compositionally biased region" description="Acidic residues" evidence="13">
    <location>
        <begin position="122"/>
        <end position="163"/>
    </location>
</feature>
<dbReference type="PROSITE" id="PS50157">
    <property type="entry name" value="ZINC_FINGER_C2H2_2"/>
    <property type="match status" value="1"/>
</dbReference>
<dbReference type="AlphaFoldDB" id="A0A5J9VJK5"/>
<comment type="similarity">
    <text evidence="2">Belongs to the histone deacetylase HD2 family.</text>
</comment>
<gene>
    <name evidence="15" type="ORF">EJB05_17567</name>
</gene>
<evidence type="ECO:0000256" key="7">
    <source>
        <dbReference type="ARBA" id="ARBA00022833"/>
    </source>
</evidence>
<name>A0A5J9VJK5_9POAL</name>
<keyword evidence="5 12" id="KW-0479">Metal-binding</keyword>
<keyword evidence="8" id="KW-0156">Chromatin regulator</keyword>
<keyword evidence="7" id="KW-0862">Zinc</keyword>
<feature type="domain" description="C2H2-type" evidence="14">
    <location>
        <begin position="258"/>
        <end position="284"/>
    </location>
</feature>
<keyword evidence="3" id="KW-0678">Repressor</keyword>
<dbReference type="GO" id="GO:0005730">
    <property type="term" value="C:nucleolus"/>
    <property type="evidence" value="ECO:0007669"/>
    <property type="project" value="UniProtKB-SubCell"/>
</dbReference>
<dbReference type="InterPro" id="IPR036236">
    <property type="entry name" value="Znf_C2H2_sf"/>
</dbReference>
<dbReference type="InterPro" id="IPR041232">
    <property type="entry name" value="NPL"/>
</dbReference>
<evidence type="ECO:0000256" key="5">
    <source>
        <dbReference type="ARBA" id="ARBA00022771"/>
    </source>
</evidence>
<dbReference type="SUPFAM" id="SSF57667">
    <property type="entry name" value="beta-beta-alpha zinc fingers"/>
    <property type="match status" value="1"/>
</dbReference>
<protein>
    <recommendedName>
        <fullName evidence="14">C2H2-type domain-containing protein</fullName>
    </recommendedName>
</protein>
<feature type="compositionally biased region" description="Basic and acidic residues" evidence="13">
    <location>
        <begin position="184"/>
        <end position="203"/>
    </location>
</feature>
<dbReference type="FunFam" id="2.60.120.340:FF:000004">
    <property type="entry name" value="Histone deacetylase HDT1"/>
    <property type="match status" value="1"/>
</dbReference>
<feature type="compositionally biased region" description="Basic and acidic residues" evidence="13">
    <location>
        <begin position="231"/>
        <end position="253"/>
    </location>
</feature>
<dbReference type="InterPro" id="IPR013087">
    <property type="entry name" value="Znf_C2H2_type"/>
</dbReference>
<keyword evidence="6" id="KW-0378">Hydrolase</keyword>
<evidence type="ECO:0000256" key="12">
    <source>
        <dbReference type="PROSITE-ProRule" id="PRU00042"/>
    </source>
</evidence>
<keyword evidence="9" id="KW-0805">Transcription regulation</keyword>
<sequence>MEFWGEEVKPGQAVSCEAGDGFVIHLSQAALGETKKGSENVVVYVKVGDKKLVIATLSADKHPQMSCDLIFDEAFELSHSSKTTSVFLCAEELENVIPLKNNENGKSAAKLPAKDDNKDKQDDDEESDDSGSDSDDFDSGSDSEDDSMSEDDSSDDSEDEDEETPVKPVVGKKRAAETSLKTPASDKKAKITTPKKETGDKKGVHVATPHPAKQSSKTPTDGKQKGPKTPADSKPKEKAPKTPADSKAKEKSPKSGSHSCKSCSKTFNSAVGLESHQKAKKHDA</sequence>
<dbReference type="PROSITE" id="PS00028">
    <property type="entry name" value="ZINC_FINGER_C2H2_1"/>
    <property type="match status" value="1"/>
</dbReference>
<dbReference type="GO" id="GO:0016787">
    <property type="term" value="F:hydrolase activity"/>
    <property type="evidence" value="ECO:0007669"/>
    <property type="project" value="UniProtKB-KW"/>
</dbReference>
<evidence type="ECO:0000256" key="11">
    <source>
        <dbReference type="ARBA" id="ARBA00023242"/>
    </source>
</evidence>
<evidence type="ECO:0000256" key="8">
    <source>
        <dbReference type="ARBA" id="ARBA00022853"/>
    </source>
</evidence>
<dbReference type="Pfam" id="PF17800">
    <property type="entry name" value="NPL"/>
    <property type="match status" value="1"/>
</dbReference>
<evidence type="ECO:0000256" key="6">
    <source>
        <dbReference type="ARBA" id="ARBA00022801"/>
    </source>
</evidence>
<dbReference type="OrthoDB" id="2019803at2759"/>
<keyword evidence="11" id="KW-0539">Nucleus</keyword>
<evidence type="ECO:0000256" key="9">
    <source>
        <dbReference type="ARBA" id="ARBA00023015"/>
    </source>
</evidence>
<comment type="caution">
    <text evidence="15">The sequence shown here is derived from an EMBL/GenBank/DDBJ whole genome shotgun (WGS) entry which is preliminary data.</text>
</comment>
<feature type="compositionally biased region" description="Basic and acidic residues" evidence="13">
    <location>
        <begin position="112"/>
        <end position="121"/>
    </location>
</feature>
<dbReference type="GO" id="GO:0006325">
    <property type="term" value="P:chromatin organization"/>
    <property type="evidence" value="ECO:0007669"/>
    <property type="project" value="UniProtKB-KW"/>
</dbReference>
<dbReference type="Proteomes" id="UP000324897">
    <property type="component" value="Unassembled WGS sequence"/>
</dbReference>
<dbReference type="GO" id="GO:0008270">
    <property type="term" value="F:zinc ion binding"/>
    <property type="evidence" value="ECO:0007669"/>
    <property type="project" value="UniProtKB-KW"/>
</dbReference>
<reference evidence="15 16" key="1">
    <citation type="journal article" date="2019" name="Sci. Rep.">
        <title>A high-quality genome of Eragrostis curvula grass provides insights into Poaceae evolution and supports new strategies to enhance forage quality.</title>
        <authorList>
            <person name="Carballo J."/>
            <person name="Santos B.A.C.M."/>
            <person name="Zappacosta D."/>
            <person name="Garbus I."/>
            <person name="Selva J.P."/>
            <person name="Gallo C.A."/>
            <person name="Diaz A."/>
            <person name="Albertini E."/>
            <person name="Caccamo M."/>
            <person name="Echenique V."/>
        </authorList>
    </citation>
    <scope>NUCLEOTIDE SEQUENCE [LARGE SCALE GENOMIC DNA]</scope>
    <source>
        <strain evidence="16">cv. Victoria</strain>
        <tissue evidence="15">Leaf</tissue>
    </source>
</reference>
<keyword evidence="5 12" id="KW-0863">Zinc-finger</keyword>
<evidence type="ECO:0000259" key="14">
    <source>
        <dbReference type="PROSITE" id="PS50157"/>
    </source>
</evidence>
<keyword evidence="16" id="KW-1185">Reference proteome</keyword>